<keyword evidence="2" id="KW-1185">Reference proteome</keyword>
<evidence type="ECO:0000313" key="2">
    <source>
        <dbReference type="Proteomes" id="UP001264980"/>
    </source>
</evidence>
<gene>
    <name evidence="1" type="ORF">J2W84_001820</name>
</gene>
<sequence length="48" mass="5351">MQAMKVLPNNKSTLTAINPLRNRLRSLSNRLRKIGYLQGARGSATARL</sequence>
<accession>A0ABU1QVU0</accession>
<evidence type="ECO:0000313" key="1">
    <source>
        <dbReference type="EMBL" id="MDR6804774.1"/>
    </source>
</evidence>
<proteinExistence type="predicted"/>
<dbReference type="Proteomes" id="UP001264980">
    <property type="component" value="Unassembled WGS sequence"/>
</dbReference>
<organism evidence="1 2">
    <name type="scientific">Dyadobacter fermentans</name>
    <dbReference type="NCBI Taxonomy" id="94254"/>
    <lineage>
        <taxon>Bacteria</taxon>
        <taxon>Pseudomonadati</taxon>
        <taxon>Bacteroidota</taxon>
        <taxon>Cytophagia</taxon>
        <taxon>Cytophagales</taxon>
        <taxon>Spirosomataceae</taxon>
        <taxon>Dyadobacter</taxon>
    </lineage>
</organism>
<name>A0ABU1QVU0_9BACT</name>
<dbReference type="EMBL" id="JAVDTI010000002">
    <property type="protein sequence ID" value="MDR6804774.1"/>
    <property type="molecule type" value="Genomic_DNA"/>
</dbReference>
<reference evidence="1 2" key="1">
    <citation type="submission" date="2023-07" db="EMBL/GenBank/DDBJ databases">
        <title>Sorghum-associated microbial communities from plants grown in Nebraska, USA.</title>
        <authorList>
            <person name="Schachtman D."/>
        </authorList>
    </citation>
    <scope>NUCLEOTIDE SEQUENCE [LARGE SCALE GENOMIC DNA]</scope>
    <source>
        <strain evidence="1 2">BE57</strain>
    </source>
</reference>
<comment type="caution">
    <text evidence="1">The sequence shown here is derived from an EMBL/GenBank/DDBJ whole genome shotgun (WGS) entry which is preliminary data.</text>
</comment>
<protein>
    <submittedName>
        <fullName evidence="1">Uncharacterized protein</fullName>
    </submittedName>
</protein>